<comment type="caution">
    <text evidence="1">The sequence shown here is derived from an EMBL/GenBank/DDBJ whole genome shotgun (WGS) entry which is preliminary data.</text>
</comment>
<dbReference type="Proteomes" id="UP001186974">
    <property type="component" value="Unassembled WGS sequence"/>
</dbReference>
<dbReference type="EMBL" id="JAWDJW010001097">
    <property type="protein sequence ID" value="KAK3079512.1"/>
    <property type="molecule type" value="Genomic_DNA"/>
</dbReference>
<evidence type="ECO:0000313" key="2">
    <source>
        <dbReference type="Proteomes" id="UP001186974"/>
    </source>
</evidence>
<organism evidence="1 2">
    <name type="scientific">Coniosporium uncinatum</name>
    <dbReference type="NCBI Taxonomy" id="93489"/>
    <lineage>
        <taxon>Eukaryota</taxon>
        <taxon>Fungi</taxon>
        <taxon>Dikarya</taxon>
        <taxon>Ascomycota</taxon>
        <taxon>Pezizomycotina</taxon>
        <taxon>Dothideomycetes</taxon>
        <taxon>Dothideomycetes incertae sedis</taxon>
        <taxon>Coniosporium</taxon>
    </lineage>
</organism>
<name>A0ACC3DS66_9PEZI</name>
<gene>
    <name evidence="1" type="ORF">LTS18_004671</name>
</gene>
<evidence type="ECO:0000313" key="1">
    <source>
        <dbReference type="EMBL" id="KAK3079512.1"/>
    </source>
</evidence>
<accession>A0ACC3DS66</accession>
<proteinExistence type="predicted"/>
<reference evidence="1" key="1">
    <citation type="submission" date="2024-09" db="EMBL/GenBank/DDBJ databases">
        <title>Black Yeasts Isolated from many extreme environments.</title>
        <authorList>
            <person name="Coleine C."/>
            <person name="Stajich J.E."/>
            <person name="Selbmann L."/>
        </authorList>
    </citation>
    <scope>NUCLEOTIDE SEQUENCE</scope>
    <source>
        <strain evidence="1">CCFEE 5737</strain>
    </source>
</reference>
<keyword evidence="2" id="KW-1185">Reference proteome</keyword>
<sequence>MAYSAAPIGAQSKELWTLSLECQGRLWGPVPLGYFSATGPGQHRHHLRLLPCFNVIEGDRDEETFEDYRNPYSPDTILVFFNATIQQGRRRQARSKDDEAFYEPGKVDKVFNPEMELRVFGQIGAVEVLEFAGLDGQEDENQWIDTNFVLVLSLAEGFENRFLVYNWKQRGDPRDPDMPVRDVRSDMQEDAIRESGKLIPSGVMTPFVYCRVLTSLEELLDAQQPDIELHHRPQYGN</sequence>
<protein>
    <submittedName>
        <fullName evidence="1">Uncharacterized protein</fullName>
    </submittedName>
</protein>